<dbReference type="EC" id="2.7.13.3" evidence="2"/>
<dbReference type="NCBIfam" id="TIGR00229">
    <property type="entry name" value="sensory_box"/>
    <property type="match status" value="1"/>
</dbReference>
<feature type="domain" description="Signal transduction histidine kinase HWE region" evidence="10">
    <location>
        <begin position="384"/>
        <end position="462"/>
    </location>
</feature>
<accession>A0A4S8PRH2</accession>
<evidence type="ECO:0000256" key="5">
    <source>
        <dbReference type="ARBA" id="ARBA00022679"/>
    </source>
</evidence>
<dbReference type="SMART" id="SM00065">
    <property type="entry name" value="GAF"/>
    <property type="match status" value="1"/>
</dbReference>
<evidence type="ECO:0000313" key="12">
    <source>
        <dbReference type="Proteomes" id="UP000307378"/>
    </source>
</evidence>
<dbReference type="InterPro" id="IPR003018">
    <property type="entry name" value="GAF"/>
</dbReference>
<evidence type="ECO:0000313" key="11">
    <source>
        <dbReference type="EMBL" id="THV31099.1"/>
    </source>
</evidence>
<evidence type="ECO:0000256" key="2">
    <source>
        <dbReference type="ARBA" id="ARBA00012438"/>
    </source>
</evidence>
<dbReference type="GO" id="GO:0004673">
    <property type="term" value="F:protein histidine kinase activity"/>
    <property type="evidence" value="ECO:0007669"/>
    <property type="project" value="UniProtKB-EC"/>
</dbReference>
<evidence type="ECO:0000256" key="1">
    <source>
        <dbReference type="ARBA" id="ARBA00000085"/>
    </source>
</evidence>
<evidence type="ECO:0000256" key="7">
    <source>
        <dbReference type="ARBA" id="ARBA00022777"/>
    </source>
</evidence>
<dbReference type="AlphaFoldDB" id="A0A4S8PRH2"/>
<dbReference type="CDD" id="cd16936">
    <property type="entry name" value="HATPase_RsbW-like"/>
    <property type="match status" value="1"/>
</dbReference>
<dbReference type="CDD" id="cd00130">
    <property type="entry name" value="PAS"/>
    <property type="match status" value="1"/>
</dbReference>
<dbReference type="InterPro" id="IPR029016">
    <property type="entry name" value="GAF-like_dom_sf"/>
</dbReference>
<evidence type="ECO:0000256" key="6">
    <source>
        <dbReference type="ARBA" id="ARBA00022741"/>
    </source>
</evidence>
<keyword evidence="6" id="KW-0547">Nucleotide-binding</keyword>
<reference evidence="11 12" key="1">
    <citation type="submission" date="2019-04" db="EMBL/GenBank/DDBJ databases">
        <title>genome sequence of strain W3.</title>
        <authorList>
            <person name="Gao J."/>
            <person name="Sun J."/>
        </authorList>
    </citation>
    <scope>NUCLEOTIDE SEQUENCE [LARGE SCALE GENOMIC DNA]</scope>
    <source>
        <strain evidence="11 12">W3</strain>
    </source>
</reference>
<evidence type="ECO:0000256" key="3">
    <source>
        <dbReference type="ARBA" id="ARBA00021740"/>
    </source>
</evidence>
<proteinExistence type="predicted"/>
<comment type="caution">
    <text evidence="11">The sequence shown here is derived from an EMBL/GenBank/DDBJ whole genome shotgun (WGS) entry which is preliminary data.</text>
</comment>
<name>A0A4S8PRH2_9HYPH</name>
<evidence type="ECO:0000256" key="8">
    <source>
        <dbReference type="ARBA" id="ARBA00022840"/>
    </source>
</evidence>
<dbReference type="InterPro" id="IPR011102">
    <property type="entry name" value="Sig_transdc_His_kinase_HWE"/>
</dbReference>
<dbReference type="Gene3D" id="3.30.450.40">
    <property type="match status" value="1"/>
</dbReference>
<dbReference type="InterPro" id="IPR000014">
    <property type="entry name" value="PAS"/>
</dbReference>
<keyword evidence="8" id="KW-0067">ATP-binding</keyword>
<keyword evidence="7" id="KW-0418">Kinase</keyword>
<dbReference type="InterPro" id="IPR013656">
    <property type="entry name" value="PAS_4"/>
</dbReference>
<keyword evidence="4" id="KW-0597">Phosphoprotein</keyword>
<dbReference type="Gene3D" id="3.30.565.10">
    <property type="entry name" value="Histidine kinase-like ATPase, C-terminal domain"/>
    <property type="match status" value="1"/>
</dbReference>
<dbReference type="SMART" id="SM00911">
    <property type="entry name" value="HWE_HK"/>
    <property type="match status" value="1"/>
</dbReference>
<dbReference type="Pfam" id="PF01590">
    <property type="entry name" value="GAF"/>
    <property type="match status" value="1"/>
</dbReference>
<dbReference type="InterPro" id="IPR036890">
    <property type="entry name" value="HATPase_C_sf"/>
</dbReference>
<dbReference type="SUPFAM" id="SSF55785">
    <property type="entry name" value="PYP-like sensor domain (PAS domain)"/>
    <property type="match status" value="1"/>
</dbReference>
<dbReference type="Proteomes" id="UP000307378">
    <property type="component" value="Unassembled WGS sequence"/>
</dbReference>
<feature type="domain" description="GAF" evidence="9">
    <location>
        <begin position="230"/>
        <end position="379"/>
    </location>
</feature>
<sequence length="580" mass="62997">MTYLISQRIDPAWTLRPSTTLSTSLSGRGRGQLRSALALRVCGHTWLSGIKVAVAVRASRLWRDHHMSADLTETAADQGADADYDAVPVGLCVISRELKFLRVNETMAQFNGYPVDDHMGRTVSDVIPEFVPAARQLMDQIVHTGEPVGPFEVSGETSAAPGEERFWMEFWSPVTNEHGEVVAANVAAVEITERKRLEREKDLALAETRRRLAQQTAIAETGQLAFQEVDFQTILDKAVAVAAEALDLPLTKILAFADSAEHLTLVAGIGWQAGLVGSAAVGIERASQAGYTLQSNGIVIVENLATETRFSGPTLLHEHGVVSGMSVTIAGSDGRPYGVFGVHSTEPRLFDQGDASFLISLAAIISNAVRRERAKAQSTLLIREMAHRAGNMLQLVSSIAAQTFRHSADPDTAREAFNHRLSSLARANHAIAQQGWSDTRFKTLAEETLSPFAEKIEMKGNDVLLPPELSFDLGLVLSELSTNSIKYGSLGLDDGVVTLEWRTVEAENRSRFEAEWMDPMSSGQAPATDKASGFGSKLIHQLVDRKWQGTITVEQGDQYRMRLSIPLPHASEGSSGAFAS</sequence>
<dbReference type="InterPro" id="IPR035965">
    <property type="entry name" value="PAS-like_dom_sf"/>
</dbReference>
<dbReference type="PANTHER" id="PTHR41523">
    <property type="entry name" value="TWO-COMPONENT SYSTEM SENSOR PROTEIN"/>
    <property type="match status" value="1"/>
</dbReference>
<dbReference type="Gene3D" id="3.30.450.20">
    <property type="entry name" value="PAS domain"/>
    <property type="match status" value="1"/>
</dbReference>
<dbReference type="Pfam" id="PF08448">
    <property type="entry name" value="PAS_4"/>
    <property type="match status" value="1"/>
</dbReference>
<dbReference type="GO" id="GO:0005524">
    <property type="term" value="F:ATP binding"/>
    <property type="evidence" value="ECO:0007669"/>
    <property type="project" value="UniProtKB-KW"/>
</dbReference>
<evidence type="ECO:0000259" key="10">
    <source>
        <dbReference type="SMART" id="SM00911"/>
    </source>
</evidence>
<dbReference type="EMBL" id="STGU01000022">
    <property type="protein sequence ID" value="THV31099.1"/>
    <property type="molecule type" value="Genomic_DNA"/>
</dbReference>
<dbReference type="SUPFAM" id="SSF55781">
    <property type="entry name" value="GAF domain-like"/>
    <property type="match status" value="1"/>
</dbReference>
<evidence type="ECO:0000256" key="4">
    <source>
        <dbReference type="ARBA" id="ARBA00022553"/>
    </source>
</evidence>
<comment type="catalytic activity">
    <reaction evidence="1">
        <text>ATP + protein L-histidine = ADP + protein N-phospho-L-histidine.</text>
        <dbReference type="EC" id="2.7.13.3"/>
    </reaction>
</comment>
<evidence type="ECO:0000259" key="9">
    <source>
        <dbReference type="SMART" id="SM00065"/>
    </source>
</evidence>
<dbReference type="Pfam" id="PF07536">
    <property type="entry name" value="HWE_HK"/>
    <property type="match status" value="1"/>
</dbReference>
<protein>
    <recommendedName>
        <fullName evidence="3">Blue-light-activated histidine kinase</fullName>
        <ecNumber evidence="2">2.7.13.3</ecNumber>
    </recommendedName>
</protein>
<dbReference type="PANTHER" id="PTHR41523:SF8">
    <property type="entry name" value="ETHYLENE RESPONSE SENSOR PROTEIN"/>
    <property type="match status" value="1"/>
</dbReference>
<keyword evidence="5" id="KW-0808">Transferase</keyword>
<organism evidence="11 12">
    <name type="scientific">Rhizobium rosettiformans W3</name>
    <dbReference type="NCBI Taxonomy" id="538378"/>
    <lineage>
        <taxon>Bacteria</taxon>
        <taxon>Pseudomonadati</taxon>
        <taxon>Pseudomonadota</taxon>
        <taxon>Alphaproteobacteria</taxon>
        <taxon>Hyphomicrobiales</taxon>
        <taxon>Rhizobiaceae</taxon>
        <taxon>Rhizobium/Agrobacterium group</taxon>
        <taxon>Rhizobium</taxon>
    </lineage>
</organism>
<gene>
    <name evidence="11" type="ORF">FAA86_22260</name>
</gene>